<dbReference type="AlphaFoldDB" id="A0AAP2GRG2"/>
<name>A0AAP2GRG2_9BACT</name>
<evidence type="ECO:0000256" key="1">
    <source>
        <dbReference type="ARBA" id="ARBA00022729"/>
    </source>
</evidence>
<dbReference type="Proteomes" id="UP001319080">
    <property type="component" value="Unassembled WGS sequence"/>
</dbReference>
<dbReference type="RefSeq" id="WP_254086301.1">
    <property type="nucleotide sequence ID" value="NZ_JAHESE010000025.1"/>
</dbReference>
<keyword evidence="5" id="KW-1185">Reference proteome</keyword>
<dbReference type="PANTHER" id="PTHR46769">
    <property type="entry name" value="POLYCYSTIC KIDNEY AND HEPATIC DISEASE 1 (AUTOSOMAL RECESSIVE)-LIKE 1"/>
    <property type="match status" value="1"/>
</dbReference>
<dbReference type="Gene3D" id="2.60.40.10">
    <property type="entry name" value="Immunoglobulins"/>
    <property type="match status" value="5"/>
</dbReference>
<sequence>MKKVQLLFVQATVCLSLLVACGGDNDDLSTNPDDVAFLDFSPETAFIGDEITIHGRNLGTNPHALIVTFGDIIANVVTVDGTFARVIVPDDIETASVGLELRISLASLKSGKAFTLKAPVIESISPTSVLPGQEVVIKGNGFRNSQRFEQVKFGNTMLKGESVDPGNTELHLYVPADATPGKYAVSVTVAGLTTTATDLVEVTGPPVFSGFLPATAFIGDEITLTGENLGTDPDRLAVSFGGVDATVVSVDKTSAKVIVPDDIEASSVQIRISIPGEELLSSANNFILKAPVVESLSLIRGYSGQLVKLIGKGFRDSYRFEQVAFGSKVIERGSVARPGHNELLVSVPDRLAAGKYPVSVTVAGMTATAPESFEVIVPSVTSFTPASGSRYATMTITGTNFIDTNYTGNKGGNTSVSFADFATGLNSRSGLVTSITDTQITVLVPQLWPGTYKVTVGVQASYVSAEATFTYEE</sequence>
<feature type="domain" description="IPT/TIG" evidence="3">
    <location>
        <begin position="118"/>
        <end position="200"/>
    </location>
</feature>
<evidence type="ECO:0000256" key="2">
    <source>
        <dbReference type="SAM" id="SignalP"/>
    </source>
</evidence>
<gene>
    <name evidence="4" type="ORF">KK062_20970</name>
</gene>
<dbReference type="PANTHER" id="PTHR46769:SF2">
    <property type="entry name" value="FIBROCYSTIN-L ISOFORM 2 PRECURSOR-RELATED"/>
    <property type="match status" value="1"/>
</dbReference>
<protein>
    <submittedName>
        <fullName evidence="4">IPT/TIG domain-containing protein</fullName>
    </submittedName>
</protein>
<feature type="chain" id="PRO_5042850926" evidence="2">
    <location>
        <begin position="23"/>
        <end position="473"/>
    </location>
</feature>
<dbReference type="InterPro" id="IPR002909">
    <property type="entry name" value="IPT_dom"/>
</dbReference>
<feature type="signal peptide" evidence="2">
    <location>
        <begin position="1"/>
        <end position="22"/>
    </location>
</feature>
<dbReference type="Pfam" id="PF01833">
    <property type="entry name" value="TIG"/>
    <property type="match status" value="4"/>
</dbReference>
<organism evidence="4 5">
    <name type="scientific">Dawidia cretensis</name>
    <dbReference type="NCBI Taxonomy" id="2782350"/>
    <lineage>
        <taxon>Bacteria</taxon>
        <taxon>Pseudomonadati</taxon>
        <taxon>Bacteroidota</taxon>
        <taxon>Cytophagia</taxon>
        <taxon>Cytophagales</taxon>
        <taxon>Chryseotaleaceae</taxon>
        <taxon>Dawidia</taxon>
    </lineage>
</organism>
<dbReference type="InterPro" id="IPR014756">
    <property type="entry name" value="Ig_E-set"/>
</dbReference>
<accession>A0AAP2GRG2</accession>
<proteinExistence type="predicted"/>
<dbReference type="CDD" id="cd00102">
    <property type="entry name" value="IPT"/>
    <property type="match status" value="1"/>
</dbReference>
<feature type="domain" description="IPT/TIG" evidence="3">
    <location>
        <begin position="205"/>
        <end position="289"/>
    </location>
</feature>
<dbReference type="EMBL" id="JAHESE010000025">
    <property type="protein sequence ID" value="MBT1710726.1"/>
    <property type="molecule type" value="Genomic_DNA"/>
</dbReference>
<dbReference type="InterPro" id="IPR052387">
    <property type="entry name" value="Fibrocystin"/>
</dbReference>
<evidence type="ECO:0000259" key="3">
    <source>
        <dbReference type="SMART" id="SM00429"/>
    </source>
</evidence>
<evidence type="ECO:0000313" key="4">
    <source>
        <dbReference type="EMBL" id="MBT1710726.1"/>
    </source>
</evidence>
<dbReference type="SMART" id="SM00429">
    <property type="entry name" value="IPT"/>
    <property type="match status" value="3"/>
</dbReference>
<dbReference type="InterPro" id="IPR013783">
    <property type="entry name" value="Ig-like_fold"/>
</dbReference>
<reference evidence="4 5" key="1">
    <citation type="submission" date="2021-05" db="EMBL/GenBank/DDBJ databases">
        <title>A Polyphasic approach of four new species of the genus Ohtaekwangia: Ohtaekwangia histidinii sp. nov., Ohtaekwangia cretensis sp. nov., Ohtaekwangia indiensis sp. nov., Ohtaekwangia reichenbachii sp. nov. from diverse environment.</title>
        <authorList>
            <person name="Octaviana S."/>
        </authorList>
    </citation>
    <scope>NUCLEOTIDE SEQUENCE [LARGE SCALE GENOMIC DNA]</scope>
    <source>
        <strain evidence="4 5">PWU5</strain>
    </source>
</reference>
<dbReference type="PROSITE" id="PS51257">
    <property type="entry name" value="PROKAR_LIPOPROTEIN"/>
    <property type="match status" value="1"/>
</dbReference>
<comment type="caution">
    <text evidence="4">The sequence shown here is derived from an EMBL/GenBank/DDBJ whole genome shotgun (WGS) entry which is preliminary data.</text>
</comment>
<dbReference type="SUPFAM" id="SSF81296">
    <property type="entry name" value="E set domains"/>
    <property type="match status" value="5"/>
</dbReference>
<feature type="domain" description="IPT/TIG" evidence="3">
    <location>
        <begin position="377"/>
        <end position="472"/>
    </location>
</feature>
<keyword evidence="1 2" id="KW-0732">Signal</keyword>
<evidence type="ECO:0000313" key="5">
    <source>
        <dbReference type="Proteomes" id="UP001319080"/>
    </source>
</evidence>
<dbReference type="CDD" id="cd00603">
    <property type="entry name" value="IPT_PCSR"/>
    <property type="match status" value="2"/>
</dbReference>